<dbReference type="EMBL" id="CP020370">
    <property type="protein sequence ID" value="AUB82197.1"/>
    <property type="molecule type" value="Genomic_DNA"/>
</dbReference>
<dbReference type="KEGG" id="tsy:THSYN_15400"/>
<name>A0A2K8U9I5_9GAMM</name>
<gene>
    <name evidence="1" type="ORF">THSYN_15400</name>
</gene>
<dbReference type="RefSeq" id="WP_100919937.1">
    <property type="nucleotide sequence ID" value="NZ_CP020370.1"/>
</dbReference>
<keyword evidence="2" id="KW-1185">Reference proteome</keyword>
<sequence>MADTPTLANCAGVTADQAGCAADALLPVSPFYALNYHFGMLLGVEDFDTEQAYHRGKSRLHNAWLHREGVLWGLAVVVDPEHDEIRVTRGLALDPAGRELHLDEDLCLSLPAWLAALPAEERVRLAGADGTTPFAAHCTIRHRACLSRQVPALMEPCDGSGRDTAYSRVFETVEIRLLPGLAPAPPVPPYHRVRLLLGLAAARTEAADGKPAAQEDAAILKARDDLLAKPRPERLTLALERLRDCAAWDTAELTPPKTAAGEDWLLFPGPDAAGLVLANLEGLTLTRSGEALHLRSGTPNYAPRPSHLATRTIQELAAAAFFCCTAPAAASGPESATSVAAASAPATPGGPQADPRQVIFDGQQVRLQVTADLHPDSVKPAAFTVSGFTAGFGWKVHKVSDALFEPSDRSVTLSLSTKVTGELLRLVALGTGPTPLLGADLKPFAGAVGDPPAPTGRDFVHMQKGS</sequence>
<reference evidence="1 2" key="1">
    <citation type="submission" date="2017-03" db="EMBL/GenBank/DDBJ databases">
        <title>Complete genome sequence of Candidatus 'Thiodictyon syntrophicum' sp. nov. strain Cad16T, a photolithoautotroph purple sulfur bacterium isolated from an alpine meromictic lake.</title>
        <authorList>
            <person name="Luedin S.M."/>
            <person name="Pothier J.F."/>
            <person name="Danza F."/>
            <person name="Storelli N."/>
            <person name="Wittwer M."/>
            <person name="Tonolla M."/>
        </authorList>
    </citation>
    <scope>NUCLEOTIDE SEQUENCE [LARGE SCALE GENOMIC DNA]</scope>
    <source>
        <strain evidence="1 2">Cad16T</strain>
    </source>
</reference>
<accession>A0A2K8U9I5</accession>
<dbReference type="AlphaFoldDB" id="A0A2K8U9I5"/>
<proteinExistence type="predicted"/>
<dbReference type="Proteomes" id="UP000232638">
    <property type="component" value="Chromosome"/>
</dbReference>
<evidence type="ECO:0000313" key="1">
    <source>
        <dbReference type="EMBL" id="AUB82197.1"/>
    </source>
</evidence>
<protein>
    <submittedName>
        <fullName evidence="1">Uncharacterized protein</fullName>
    </submittedName>
</protein>
<organism evidence="1 2">
    <name type="scientific">Candidatus Thiodictyon syntrophicum</name>
    <dbReference type="NCBI Taxonomy" id="1166950"/>
    <lineage>
        <taxon>Bacteria</taxon>
        <taxon>Pseudomonadati</taxon>
        <taxon>Pseudomonadota</taxon>
        <taxon>Gammaproteobacteria</taxon>
        <taxon>Chromatiales</taxon>
        <taxon>Chromatiaceae</taxon>
        <taxon>Thiodictyon</taxon>
    </lineage>
</organism>
<dbReference type="OrthoDB" id="147470at2"/>
<evidence type="ECO:0000313" key="2">
    <source>
        <dbReference type="Proteomes" id="UP000232638"/>
    </source>
</evidence>